<dbReference type="EMBL" id="UINC01061807">
    <property type="protein sequence ID" value="SVB87766.1"/>
    <property type="molecule type" value="Genomic_DNA"/>
</dbReference>
<reference evidence="1" key="1">
    <citation type="submission" date="2018-05" db="EMBL/GenBank/DDBJ databases">
        <authorList>
            <person name="Lanie J.A."/>
            <person name="Ng W.-L."/>
            <person name="Kazmierczak K.M."/>
            <person name="Andrzejewski T.M."/>
            <person name="Davidsen T.M."/>
            <person name="Wayne K.J."/>
            <person name="Tettelin H."/>
            <person name="Glass J.I."/>
            <person name="Rusch D."/>
            <person name="Podicherti R."/>
            <person name="Tsui H.-C.T."/>
            <person name="Winkler M.E."/>
        </authorList>
    </citation>
    <scope>NUCLEOTIDE SEQUENCE</scope>
</reference>
<protein>
    <submittedName>
        <fullName evidence="1">Uncharacterized protein</fullName>
    </submittedName>
</protein>
<accession>A0A382HKD5</accession>
<organism evidence="1">
    <name type="scientific">marine metagenome</name>
    <dbReference type="NCBI Taxonomy" id="408172"/>
    <lineage>
        <taxon>unclassified sequences</taxon>
        <taxon>metagenomes</taxon>
        <taxon>ecological metagenomes</taxon>
    </lineage>
</organism>
<gene>
    <name evidence="1" type="ORF">METZ01_LOCUS240620</name>
</gene>
<evidence type="ECO:0000313" key="1">
    <source>
        <dbReference type="EMBL" id="SVB87766.1"/>
    </source>
</evidence>
<name>A0A382HKD5_9ZZZZ</name>
<dbReference type="AlphaFoldDB" id="A0A382HKD5"/>
<feature type="non-terminal residue" evidence="1">
    <location>
        <position position="25"/>
    </location>
</feature>
<sequence length="25" mass="2667">MFVSGSNGKFDAGDDTVKTVNQYVS</sequence>
<proteinExistence type="predicted"/>